<proteinExistence type="predicted"/>
<gene>
    <name evidence="2" type="ORF">PCOS0759_LOCUS3166</name>
</gene>
<feature type="region of interest" description="Disordered" evidence="1">
    <location>
        <begin position="631"/>
        <end position="654"/>
    </location>
</feature>
<sequence length="758" mass="86735">MPHRANDNLRIEIGNEDEDSGAGASLRIQGKSPTRMNVEKEFSISENMATKNESTRKLTDALNHNGRVSPSSHSFARIISDGAPSNYDSHQSKNPTTQHFLCFECNRSFYERRDLETHDCSGSGAILGTKGLKSHGKRMSLSSSERNWRMEQQVSTLQQQQQSHLLQSPLMHRGFYLHKTPTPEPSMSPNSPSNSIATKGSSVETHGVVLKRIHRRAETASHAMMRGGKRPANPPPTGDSSEGTFHTTEHKHKRSFHSHSQSHSHLHQPQDQFSSPSVSEPRRLESILKPRVKRLSLSSPNTTPQSPPHSSSTHRLSIVLKTPKINTSLSQESTKASPERILDLDQVPHDAPSSSRPTGHTSTRTDYLKNLDVFKMNERRYHTIEQQDKAHFRFHQKRFEKALERAQKSSLVRRKRKFLSEEETSSAPSRRKNTRGTSQSPLPRTRNRSSSFPMSRSPSTERHTSSHVKQPVSASSHRSEQTSHHNLNDAAQYPHQGHSHHEEDTSKHDVSVSSHQHHDKISLPSHRKSLESEQSLFSFSDATTSSFLSPHQFKELNMERRRKETYLGSVNERIHLRNGKSKRKETNNIRAQKLLFEKQRIIHEQLNEKMRVIQDAYKELLEKEHQIHQEKLQQPIRTRRDQLALPKKPPLNTKSSFDVFVHKKKRQTSPRKAPKLKVTELNLGDLDQAMLNAQPGNIVGDSTMLRRGRRRTQPKRRSEKKRVPLGGLRGDRRETESFEYEEPTQERIPGRLVLINHR</sequence>
<name>A0A7S1KQF7_9EUKA</name>
<feature type="compositionally biased region" description="Low complexity" evidence="1">
    <location>
        <begin position="185"/>
        <end position="195"/>
    </location>
</feature>
<feature type="compositionally biased region" description="Basic and acidic residues" evidence="1">
    <location>
        <begin position="499"/>
        <end position="510"/>
    </location>
</feature>
<evidence type="ECO:0000313" key="2">
    <source>
        <dbReference type="EMBL" id="CAD9079926.1"/>
    </source>
</evidence>
<reference evidence="2" key="1">
    <citation type="submission" date="2021-01" db="EMBL/GenBank/DDBJ databases">
        <authorList>
            <person name="Corre E."/>
            <person name="Pelletier E."/>
            <person name="Niang G."/>
            <person name="Scheremetjew M."/>
            <person name="Finn R."/>
            <person name="Kale V."/>
            <person name="Holt S."/>
            <person name="Cochrane G."/>
            <person name="Meng A."/>
            <person name="Brown T."/>
            <person name="Cohen L."/>
        </authorList>
    </citation>
    <scope>NUCLEOTIDE SEQUENCE</scope>
    <source>
        <strain evidence="2">WS</strain>
    </source>
</reference>
<feature type="compositionally biased region" description="Polar residues" evidence="1">
    <location>
        <begin position="352"/>
        <end position="364"/>
    </location>
</feature>
<feature type="compositionally biased region" description="Polar residues" evidence="1">
    <location>
        <begin position="269"/>
        <end position="278"/>
    </location>
</feature>
<feature type="compositionally biased region" description="Basic and acidic residues" evidence="1">
    <location>
        <begin position="477"/>
        <end position="487"/>
    </location>
</feature>
<feature type="region of interest" description="Disordered" evidence="1">
    <location>
        <begin position="695"/>
        <end position="745"/>
    </location>
</feature>
<feature type="compositionally biased region" description="Basic and acidic residues" evidence="1">
    <location>
        <begin position="337"/>
        <end position="348"/>
    </location>
</feature>
<dbReference type="EMBL" id="HBGD01003864">
    <property type="protein sequence ID" value="CAD9079926.1"/>
    <property type="molecule type" value="Transcribed_RNA"/>
</dbReference>
<feature type="compositionally biased region" description="Basic and acidic residues" evidence="1">
    <location>
        <begin position="1"/>
        <end position="10"/>
    </location>
</feature>
<feature type="compositionally biased region" description="Polar residues" evidence="1">
    <location>
        <begin position="324"/>
        <end position="336"/>
    </location>
</feature>
<feature type="compositionally biased region" description="Low complexity" evidence="1">
    <location>
        <begin position="296"/>
        <end position="313"/>
    </location>
</feature>
<feature type="region of interest" description="Disordered" evidence="1">
    <location>
        <begin position="1"/>
        <end position="36"/>
    </location>
</feature>
<accession>A0A7S1KQF7</accession>
<feature type="region of interest" description="Disordered" evidence="1">
    <location>
        <begin position="406"/>
        <end position="528"/>
    </location>
</feature>
<feature type="compositionally biased region" description="Basic residues" evidence="1">
    <location>
        <begin position="249"/>
        <end position="266"/>
    </location>
</feature>
<evidence type="ECO:0000256" key="1">
    <source>
        <dbReference type="SAM" id="MobiDB-lite"/>
    </source>
</evidence>
<feature type="compositionally biased region" description="Low complexity" evidence="1">
    <location>
        <begin position="448"/>
        <end position="458"/>
    </location>
</feature>
<feature type="region of interest" description="Disordered" evidence="1">
    <location>
        <begin position="218"/>
        <end position="364"/>
    </location>
</feature>
<protein>
    <submittedName>
        <fullName evidence="2">Uncharacterized protein</fullName>
    </submittedName>
</protein>
<dbReference type="AlphaFoldDB" id="A0A7S1KQF7"/>
<organism evidence="2">
    <name type="scientific">Percolomonas cosmopolitus</name>
    <dbReference type="NCBI Taxonomy" id="63605"/>
    <lineage>
        <taxon>Eukaryota</taxon>
        <taxon>Discoba</taxon>
        <taxon>Heterolobosea</taxon>
        <taxon>Tetramitia</taxon>
        <taxon>Eutetramitia</taxon>
        <taxon>Percolomonadidae</taxon>
        <taxon>Percolomonas</taxon>
    </lineage>
</organism>
<feature type="compositionally biased region" description="Basic residues" evidence="1">
    <location>
        <begin position="706"/>
        <end position="720"/>
    </location>
</feature>
<feature type="region of interest" description="Disordered" evidence="1">
    <location>
        <begin position="176"/>
        <end position="205"/>
    </location>
</feature>